<accession>A0ACB7TTF3</accession>
<organism evidence="1 2">
    <name type="scientific">Hyalomma asiaticum</name>
    <name type="common">Tick</name>
    <dbReference type="NCBI Taxonomy" id="266040"/>
    <lineage>
        <taxon>Eukaryota</taxon>
        <taxon>Metazoa</taxon>
        <taxon>Ecdysozoa</taxon>
        <taxon>Arthropoda</taxon>
        <taxon>Chelicerata</taxon>
        <taxon>Arachnida</taxon>
        <taxon>Acari</taxon>
        <taxon>Parasitiformes</taxon>
        <taxon>Ixodida</taxon>
        <taxon>Ixodoidea</taxon>
        <taxon>Ixodidae</taxon>
        <taxon>Hyalomminae</taxon>
        <taxon>Hyalomma</taxon>
    </lineage>
</organism>
<reference evidence="1" key="1">
    <citation type="submission" date="2020-05" db="EMBL/GenBank/DDBJ databases">
        <title>Large-scale comparative analyses of tick genomes elucidate their genetic diversity and vector capacities.</title>
        <authorList>
            <person name="Jia N."/>
            <person name="Wang J."/>
            <person name="Shi W."/>
            <person name="Du L."/>
            <person name="Sun Y."/>
            <person name="Zhan W."/>
            <person name="Jiang J."/>
            <person name="Wang Q."/>
            <person name="Zhang B."/>
            <person name="Ji P."/>
            <person name="Sakyi L.B."/>
            <person name="Cui X."/>
            <person name="Yuan T."/>
            <person name="Jiang B."/>
            <person name="Yang W."/>
            <person name="Lam T.T.-Y."/>
            <person name="Chang Q."/>
            <person name="Ding S."/>
            <person name="Wang X."/>
            <person name="Zhu J."/>
            <person name="Ruan X."/>
            <person name="Zhao L."/>
            <person name="Wei J."/>
            <person name="Que T."/>
            <person name="Du C."/>
            <person name="Cheng J."/>
            <person name="Dai P."/>
            <person name="Han X."/>
            <person name="Huang E."/>
            <person name="Gao Y."/>
            <person name="Liu J."/>
            <person name="Shao H."/>
            <person name="Ye R."/>
            <person name="Li L."/>
            <person name="Wei W."/>
            <person name="Wang X."/>
            <person name="Wang C."/>
            <person name="Yang T."/>
            <person name="Huo Q."/>
            <person name="Li W."/>
            <person name="Guo W."/>
            <person name="Chen H."/>
            <person name="Zhou L."/>
            <person name="Ni X."/>
            <person name="Tian J."/>
            <person name="Zhou Y."/>
            <person name="Sheng Y."/>
            <person name="Liu T."/>
            <person name="Pan Y."/>
            <person name="Xia L."/>
            <person name="Li J."/>
            <person name="Zhao F."/>
            <person name="Cao W."/>
        </authorList>
    </citation>
    <scope>NUCLEOTIDE SEQUENCE</scope>
    <source>
        <strain evidence="1">Hyas-2018</strain>
    </source>
</reference>
<dbReference type="Proteomes" id="UP000821845">
    <property type="component" value="Chromosome 1"/>
</dbReference>
<comment type="caution">
    <text evidence="1">The sequence shown here is derived from an EMBL/GenBank/DDBJ whole genome shotgun (WGS) entry which is preliminary data.</text>
</comment>
<gene>
    <name evidence="1" type="ORF">HPB50_025926</name>
</gene>
<keyword evidence="2" id="KW-1185">Reference proteome</keyword>
<sequence length="83" mass="9598">MKERLIFEALMLSSKQHMASLIIDEAAIKPKCVYDRKADTVLVLKTNPATVRQEAQQRLLQIEYCALFCMRRLLQASGFKLRL</sequence>
<evidence type="ECO:0000313" key="2">
    <source>
        <dbReference type="Proteomes" id="UP000821845"/>
    </source>
</evidence>
<proteinExistence type="predicted"/>
<name>A0ACB7TTF3_HYAAI</name>
<evidence type="ECO:0000313" key="1">
    <source>
        <dbReference type="EMBL" id="KAH6948712.1"/>
    </source>
</evidence>
<protein>
    <submittedName>
        <fullName evidence="1">Uncharacterized protein</fullName>
    </submittedName>
</protein>
<dbReference type="EMBL" id="CM023481">
    <property type="protein sequence ID" value="KAH6948712.1"/>
    <property type="molecule type" value="Genomic_DNA"/>
</dbReference>